<proteinExistence type="predicted"/>
<dbReference type="InterPro" id="IPR029058">
    <property type="entry name" value="AB_hydrolase_fold"/>
</dbReference>
<keyword evidence="2" id="KW-1185">Reference proteome</keyword>
<dbReference type="PANTHER" id="PTHR11614">
    <property type="entry name" value="PHOSPHOLIPASE-RELATED"/>
    <property type="match status" value="1"/>
</dbReference>
<reference evidence="2" key="1">
    <citation type="submission" date="2016-10" db="EMBL/GenBank/DDBJ databases">
        <authorList>
            <person name="Varghese N."/>
            <person name="Submissions S."/>
        </authorList>
    </citation>
    <scope>NUCLEOTIDE SEQUENCE [LARGE SCALE GENOMIC DNA]</scope>
    <source>
        <strain evidence="2">DSM 40318</strain>
    </source>
</reference>
<dbReference type="InterPro" id="IPR051044">
    <property type="entry name" value="MAG_DAG_Lipase"/>
</dbReference>
<dbReference type="SUPFAM" id="SSF53474">
    <property type="entry name" value="alpha/beta-Hydrolases"/>
    <property type="match status" value="1"/>
</dbReference>
<dbReference type="AlphaFoldDB" id="A0A1H4Z1C7"/>
<accession>A0A1H4Z1C7</accession>
<dbReference type="Gene3D" id="3.40.50.1820">
    <property type="entry name" value="alpha/beta hydrolase"/>
    <property type="match status" value="1"/>
</dbReference>
<evidence type="ECO:0000313" key="2">
    <source>
        <dbReference type="Proteomes" id="UP000198609"/>
    </source>
</evidence>
<dbReference type="Proteomes" id="UP000198609">
    <property type="component" value="Unassembled WGS sequence"/>
</dbReference>
<evidence type="ECO:0000313" key="1">
    <source>
        <dbReference type="EMBL" id="SED24012.1"/>
    </source>
</evidence>
<protein>
    <submittedName>
        <fullName evidence="1">Lysophospholipase, alpha-beta hydrolase superfamily</fullName>
    </submittedName>
</protein>
<sequence length="264" mass="27726">MTTAPTVPATTVRSWQPPTGILPRGTLVVLPGRGEHGGTYERFGRRLAADGYVVHALDTAPEHTAREVLTKAAAAAGEHPAPPLVLVGSDTGALQALHTATVTDAPFTTAGLILAGTAPTADGPAPATGSAADDHDSDWEAELAARTACPTHRKKITDDREFVRGRLFGPVPAHLLPDTRPDLPALVLHGEADPISPLEQARGLAEQLPHATLGVLHEGVHDVLNDATHRTTAATIVLWLERLRADRETIPILTLETGAHPAHS</sequence>
<gene>
    <name evidence="1" type="ORF">SAMN04490356_7576</name>
</gene>
<keyword evidence="1" id="KW-0378">Hydrolase</keyword>
<dbReference type="RefSeq" id="WP_093467898.1">
    <property type="nucleotide sequence ID" value="NZ_FNST01000002.1"/>
</dbReference>
<name>A0A1H4Z1C7_STRMJ</name>
<organism evidence="1 2">
    <name type="scientific">Streptomyces melanosporofaciens</name>
    <dbReference type="NCBI Taxonomy" id="67327"/>
    <lineage>
        <taxon>Bacteria</taxon>
        <taxon>Bacillati</taxon>
        <taxon>Actinomycetota</taxon>
        <taxon>Actinomycetes</taxon>
        <taxon>Kitasatosporales</taxon>
        <taxon>Streptomycetaceae</taxon>
        <taxon>Streptomyces</taxon>
        <taxon>Streptomyces violaceusniger group</taxon>
    </lineage>
</organism>
<dbReference type="EMBL" id="FNST01000002">
    <property type="protein sequence ID" value="SED24012.1"/>
    <property type="molecule type" value="Genomic_DNA"/>
</dbReference>
<dbReference type="GO" id="GO:0016787">
    <property type="term" value="F:hydrolase activity"/>
    <property type="evidence" value="ECO:0007669"/>
    <property type="project" value="UniProtKB-KW"/>
</dbReference>